<reference evidence="2" key="3">
    <citation type="journal article" date="2018" name="Mol. Plant Microbe Interact.">
        <title>Genome sequence resources for the wheat stripe rust pathogen (Puccinia striiformis f. sp. tritici) and the barley stripe rust pathogen (Puccinia striiformis f. sp. hordei).</title>
        <authorList>
            <person name="Xia C."/>
            <person name="Wang M."/>
            <person name="Yin C."/>
            <person name="Cornejo O.E."/>
            <person name="Hulbert S.H."/>
            <person name="Chen X."/>
        </authorList>
    </citation>
    <scope>NUCLEOTIDE SEQUENCE [LARGE SCALE GENOMIC DNA]</scope>
    <source>
        <strain evidence="2">93TX-2</strain>
    </source>
</reference>
<reference evidence="2" key="2">
    <citation type="journal article" date="2018" name="BMC Genomics">
        <title>Genomic insights into host adaptation between the wheat stripe rust pathogen (Puccinia striiformis f. sp. tritici) and the barley stripe rust pathogen (Puccinia striiformis f. sp. hordei).</title>
        <authorList>
            <person name="Xia C."/>
            <person name="Wang M."/>
            <person name="Yin C."/>
            <person name="Cornejo O.E."/>
            <person name="Hulbert S.H."/>
            <person name="Chen X."/>
        </authorList>
    </citation>
    <scope>NUCLEOTIDE SEQUENCE [LARGE SCALE GENOMIC DNA]</scope>
    <source>
        <strain evidence="2">93TX-2</strain>
    </source>
</reference>
<gene>
    <name evidence="1" type="ORF">PSHT_01831</name>
</gene>
<dbReference type="PANTHER" id="PTHR33246">
    <property type="entry name" value="CCHC-TYPE DOMAIN-CONTAINING PROTEIN"/>
    <property type="match status" value="1"/>
</dbReference>
<evidence type="ECO:0000313" key="2">
    <source>
        <dbReference type="Proteomes" id="UP000238274"/>
    </source>
</evidence>
<dbReference type="EMBL" id="PKSM01000015">
    <property type="protein sequence ID" value="POW21888.1"/>
    <property type="molecule type" value="Genomic_DNA"/>
</dbReference>
<keyword evidence="2" id="KW-1185">Reference proteome</keyword>
<dbReference type="VEuPathDB" id="FungiDB:PSHT_01831"/>
<evidence type="ECO:0000313" key="1">
    <source>
        <dbReference type="EMBL" id="POW21888.1"/>
    </source>
</evidence>
<dbReference type="Proteomes" id="UP000238274">
    <property type="component" value="Unassembled WGS sequence"/>
</dbReference>
<dbReference type="PANTHER" id="PTHR33246:SF51">
    <property type="entry name" value="MYB_SANT-LIKE DOMAIN-CONTAINING PROTEIN"/>
    <property type="match status" value="1"/>
</dbReference>
<dbReference type="OrthoDB" id="2507040at2759"/>
<accession>A0A2S4WJH3</accession>
<sequence length="221" mass="24199">MLLDEPPHLASSGANEANNNNNLAKVAGIPVLTPPGPNTNFLTWRYVVRGYLGSINLAYVLNPTEPKSCPATWAKDTSTVSSFIARTIDELNIRFIMELGTDTPAIWAALHEAHQDCSAGGRMYWLRRLGTTKMTGEDNESHIDAMSTNSERLTALITKAKPLTVADIHATGLVNSLPVDWQPCISSFMNDNDVSPARIAAALKQESLRRKARREEETALV</sequence>
<protein>
    <recommendedName>
        <fullName evidence="3">Retrotransposon Copia-like N-terminal domain-containing protein</fullName>
    </recommendedName>
</protein>
<dbReference type="Pfam" id="PF14223">
    <property type="entry name" value="Retrotran_gag_2"/>
    <property type="match status" value="1"/>
</dbReference>
<proteinExistence type="predicted"/>
<comment type="caution">
    <text evidence="1">The sequence shown here is derived from an EMBL/GenBank/DDBJ whole genome shotgun (WGS) entry which is preliminary data.</text>
</comment>
<organism evidence="1 2">
    <name type="scientific">Puccinia striiformis</name>
    <dbReference type="NCBI Taxonomy" id="27350"/>
    <lineage>
        <taxon>Eukaryota</taxon>
        <taxon>Fungi</taxon>
        <taxon>Dikarya</taxon>
        <taxon>Basidiomycota</taxon>
        <taxon>Pucciniomycotina</taxon>
        <taxon>Pucciniomycetes</taxon>
        <taxon>Pucciniales</taxon>
        <taxon>Pucciniaceae</taxon>
        <taxon>Puccinia</taxon>
    </lineage>
</organism>
<dbReference type="AlphaFoldDB" id="A0A2S4WJH3"/>
<name>A0A2S4WJH3_9BASI</name>
<evidence type="ECO:0008006" key="3">
    <source>
        <dbReference type="Google" id="ProtNLM"/>
    </source>
</evidence>
<reference evidence="1 2" key="1">
    <citation type="submission" date="2017-12" db="EMBL/GenBank/DDBJ databases">
        <title>Gene loss provides genomic basis for host adaptation in cereal stripe rust fungi.</title>
        <authorList>
            <person name="Xia C."/>
        </authorList>
    </citation>
    <scope>NUCLEOTIDE SEQUENCE [LARGE SCALE GENOMIC DNA]</scope>
    <source>
        <strain evidence="1 2">93TX-2</strain>
    </source>
</reference>